<accession>A0A7Y2E8H2</accession>
<dbReference type="EMBL" id="JABDJR010000416">
    <property type="protein sequence ID" value="NNF07154.1"/>
    <property type="molecule type" value="Genomic_DNA"/>
</dbReference>
<dbReference type="Proteomes" id="UP000547674">
    <property type="component" value="Unassembled WGS sequence"/>
</dbReference>
<evidence type="ECO:0000313" key="2">
    <source>
        <dbReference type="Proteomes" id="UP000547674"/>
    </source>
</evidence>
<proteinExistence type="predicted"/>
<sequence length="74" mass="8306">MTNFPADLQTLERMRAGADLLSRWGDKVGHAEDPLLYLEDCLLESTRTEPARSEKLLAKVRQSVGRHLKGVDEA</sequence>
<reference evidence="1 2" key="1">
    <citation type="submission" date="2020-03" db="EMBL/GenBank/DDBJ databases">
        <title>Metabolic flexibility allows generalist bacteria to become dominant in a frequently disturbed ecosystem.</title>
        <authorList>
            <person name="Chen Y.-J."/>
            <person name="Leung P.M."/>
            <person name="Bay S.K."/>
            <person name="Hugenholtz P."/>
            <person name="Kessler A.J."/>
            <person name="Shelley G."/>
            <person name="Waite D.W."/>
            <person name="Cook P.L."/>
            <person name="Greening C."/>
        </authorList>
    </citation>
    <scope>NUCLEOTIDE SEQUENCE [LARGE SCALE GENOMIC DNA]</scope>
    <source>
        <strain evidence="1">SS_bin_28</strain>
    </source>
</reference>
<comment type="caution">
    <text evidence="1">The sequence shown here is derived from an EMBL/GenBank/DDBJ whole genome shotgun (WGS) entry which is preliminary data.</text>
</comment>
<evidence type="ECO:0000313" key="1">
    <source>
        <dbReference type="EMBL" id="NNF07154.1"/>
    </source>
</evidence>
<gene>
    <name evidence="1" type="ORF">HKN21_10370</name>
</gene>
<dbReference type="AlphaFoldDB" id="A0A7Y2E8H2"/>
<protein>
    <submittedName>
        <fullName evidence="1">Uncharacterized protein</fullName>
    </submittedName>
</protein>
<name>A0A7Y2E8H2_UNCEI</name>
<organism evidence="1 2">
    <name type="scientific">Eiseniibacteriota bacterium</name>
    <dbReference type="NCBI Taxonomy" id="2212470"/>
    <lineage>
        <taxon>Bacteria</taxon>
        <taxon>Candidatus Eiseniibacteriota</taxon>
    </lineage>
</organism>